<name>A0A7M2X4U4_9BACT</name>
<accession>A0A7M2X4U4</accession>
<dbReference type="EMBL" id="CP063458">
    <property type="protein sequence ID" value="QOV92071.1"/>
    <property type="molecule type" value="Genomic_DNA"/>
</dbReference>
<dbReference type="RefSeq" id="WP_206295401.1">
    <property type="nucleotide sequence ID" value="NZ_CP063458.1"/>
</dbReference>
<sequence>MSESAAQAVVDAIERNSAISLLMPATGPGDAKRTRFLGQTSAGIWIECPPKQQLLAETLQRWGKPVGISFRTGEYLVSFSAAILGYRPRFTLSAAVGDVEAICVGEPVGLRMTQRRAGYRAKVALDAEIRTLAWPIDEKASIDIIPPTPGIICDLRDLSINGVGVILKACKGRSPRVSLDDRIRLEVSAAEKHLVIGTRVRQEPRKLPDGSVRVGLNIEGISKTIEGRRTLAQIAQLVAELQRIEARRRRAG</sequence>
<reference evidence="1 2" key="1">
    <citation type="submission" date="2020-10" db="EMBL/GenBank/DDBJ databases">
        <title>Wide distribution of Phycisphaera-like planctomycetes from WD2101 soil group in peatlands and genome analysis of the first cultivated representative.</title>
        <authorList>
            <person name="Dedysh S.N."/>
            <person name="Beletsky A.V."/>
            <person name="Ivanova A."/>
            <person name="Kulichevskaya I.S."/>
            <person name="Suzina N.E."/>
            <person name="Philippov D.A."/>
            <person name="Rakitin A.L."/>
            <person name="Mardanov A.V."/>
            <person name="Ravin N.V."/>
        </authorList>
    </citation>
    <scope>NUCLEOTIDE SEQUENCE [LARGE SCALE GENOMIC DNA]</scope>
    <source>
        <strain evidence="1 2">M1803</strain>
    </source>
</reference>
<gene>
    <name evidence="1" type="ORF">IPV69_12245</name>
</gene>
<organism evidence="1 2">
    <name type="scientific">Humisphaera borealis</name>
    <dbReference type="NCBI Taxonomy" id="2807512"/>
    <lineage>
        <taxon>Bacteria</taxon>
        <taxon>Pseudomonadati</taxon>
        <taxon>Planctomycetota</taxon>
        <taxon>Phycisphaerae</taxon>
        <taxon>Tepidisphaerales</taxon>
        <taxon>Tepidisphaeraceae</taxon>
        <taxon>Humisphaera</taxon>
    </lineage>
</organism>
<dbReference type="AlphaFoldDB" id="A0A7M2X4U4"/>
<protein>
    <recommendedName>
        <fullName evidence="3">PilZ domain-containing protein</fullName>
    </recommendedName>
</protein>
<evidence type="ECO:0000313" key="1">
    <source>
        <dbReference type="EMBL" id="QOV92071.1"/>
    </source>
</evidence>
<dbReference type="Proteomes" id="UP000593765">
    <property type="component" value="Chromosome"/>
</dbReference>
<evidence type="ECO:0008006" key="3">
    <source>
        <dbReference type="Google" id="ProtNLM"/>
    </source>
</evidence>
<dbReference type="KEGG" id="hbs:IPV69_12245"/>
<proteinExistence type="predicted"/>
<evidence type="ECO:0000313" key="2">
    <source>
        <dbReference type="Proteomes" id="UP000593765"/>
    </source>
</evidence>
<keyword evidence="2" id="KW-1185">Reference proteome</keyword>